<name>A0A937DIG2_9BACT</name>
<comment type="caution">
    <text evidence="2">The sequence shown here is derived from an EMBL/GenBank/DDBJ whole genome shotgun (WGS) entry which is preliminary data.</text>
</comment>
<reference evidence="2" key="1">
    <citation type="submission" date="2021-01" db="EMBL/GenBank/DDBJ databases">
        <title>Marivirga sp. nov., isolated from intertidal surface sediments.</title>
        <authorList>
            <person name="Zhang M."/>
        </authorList>
    </citation>
    <scope>NUCLEOTIDE SEQUENCE</scope>
    <source>
        <strain evidence="2">SM1354</strain>
    </source>
</reference>
<dbReference type="RefSeq" id="WP_201916672.1">
    <property type="nucleotide sequence ID" value="NZ_JAERQG010000001.1"/>
</dbReference>
<proteinExistence type="predicted"/>
<feature type="transmembrane region" description="Helical" evidence="1">
    <location>
        <begin position="33"/>
        <end position="54"/>
    </location>
</feature>
<keyword evidence="3" id="KW-1185">Reference proteome</keyword>
<accession>A0A937DIG2</accession>
<dbReference type="EMBL" id="JAERQG010000001">
    <property type="protein sequence ID" value="MBL0763744.1"/>
    <property type="molecule type" value="Genomic_DNA"/>
</dbReference>
<keyword evidence="1" id="KW-1133">Transmembrane helix</keyword>
<feature type="transmembrane region" description="Helical" evidence="1">
    <location>
        <begin position="7"/>
        <end position="27"/>
    </location>
</feature>
<sequence>MKHKKYAPYFVIGLSLVLLAINLYEMAEQNEWLSARLAGPISNVLLIVAMLVVLRENNKKQ</sequence>
<gene>
    <name evidence="2" type="ORF">JKP34_00690</name>
</gene>
<organism evidence="2 3">
    <name type="scientific">Marivirga atlantica</name>
    <dbReference type="NCBI Taxonomy" id="1548457"/>
    <lineage>
        <taxon>Bacteria</taxon>
        <taxon>Pseudomonadati</taxon>
        <taxon>Bacteroidota</taxon>
        <taxon>Cytophagia</taxon>
        <taxon>Cytophagales</taxon>
        <taxon>Marivirgaceae</taxon>
        <taxon>Marivirga</taxon>
    </lineage>
</organism>
<dbReference type="AlphaFoldDB" id="A0A937DIG2"/>
<keyword evidence="1" id="KW-0472">Membrane</keyword>
<evidence type="ECO:0000313" key="3">
    <source>
        <dbReference type="Proteomes" id="UP000642920"/>
    </source>
</evidence>
<protein>
    <submittedName>
        <fullName evidence="2">Uncharacterized protein</fullName>
    </submittedName>
</protein>
<evidence type="ECO:0000313" key="2">
    <source>
        <dbReference type="EMBL" id="MBL0763744.1"/>
    </source>
</evidence>
<dbReference type="Proteomes" id="UP000642920">
    <property type="component" value="Unassembled WGS sequence"/>
</dbReference>
<keyword evidence="1" id="KW-0812">Transmembrane</keyword>
<evidence type="ECO:0000256" key="1">
    <source>
        <dbReference type="SAM" id="Phobius"/>
    </source>
</evidence>